<keyword evidence="3" id="KW-1185">Reference proteome</keyword>
<evidence type="ECO:0000313" key="2">
    <source>
        <dbReference type="EnsemblMetazoa" id="RPRC011542-PA"/>
    </source>
</evidence>
<name>T1I5H3_RHOPR</name>
<dbReference type="eggNOG" id="KOG1947">
    <property type="taxonomic scope" value="Eukaryota"/>
</dbReference>
<dbReference type="EnsemblMetazoa" id="RPRC011542-RA">
    <property type="protein sequence ID" value="RPRC011542-PA"/>
    <property type="gene ID" value="RPRC011542"/>
</dbReference>
<dbReference type="STRING" id="13249.T1I5H3"/>
<evidence type="ECO:0000259" key="1">
    <source>
        <dbReference type="Pfam" id="PF25372"/>
    </source>
</evidence>
<dbReference type="InParanoid" id="T1I5H3"/>
<feature type="domain" description="F-box/LRR-repeat protein 15-like leucin rich repeat" evidence="1">
    <location>
        <begin position="112"/>
        <end position="233"/>
    </location>
</feature>
<dbReference type="VEuPathDB" id="VectorBase:RPRC011542"/>
<dbReference type="OMA" id="HLRIACH"/>
<dbReference type="SUPFAM" id="SSF52047">
    <property type="entry name" value="RNI-like"/>
    <property type="match status" value="1"/>
</dbReference>
<dbReference type="GO" id="GO:0031146">
    <property type="term" value="P:SCF-dependent proteasomal ubiquitin-dependent protein catabolic process"/>
    <property type="evidence" value="ECO:0007669"/>
    <property type="project" value="TreeGrafter"/>
</dbReference>
<dbReference type="SMART" id="SM00367">
    <property type="entry name" value="LRR_CC"/>
    <property type="match status" value="3"/>
</dbReference>
<dbReference type="Gene3D" id="3.80.10.10">
    <property type="entry name" value="Ribonuclease Inhibitor"/>
    <property type="match status" value="1"/>
</dbReference>
<proteinExistence type="predicted"/>
<sequence>MITLVKKCKKLKKIGLKFSSSLSGAWLKHLRCPLQSLSLEMYEMNPDYLLQGISKVHSTLKELSFICCPAIRCSDIGTIAEMVPNLTYLTLAGMFSLIRLNALLPITKLKNLIRLDLEQNSVVCDNFMENLVENCSSLMHLNLSGTDHSYNLTEKGLTLVARLTNLTHLRIACHDGLNDNILKTLSNKLKNLKHLDLTGCQKITDEGCIEIINNCTQLESLNVSRCNITNTTMLAAIELAENGCKRKIHIIAGGTRVDPDELIIKPEIRPYINIDIQTIISQLDEFYDSDNDNSDLSLDDYDIYDDEAGYYDFFGMFFCLLSLTSSKLEKKIIITIIVTSFDFITVIWKESINFGQICQMS</sequence>
<reference evidence="2" key="1">
    <citation type="submission" date="2015-05" db="UniProtKB">
        <authorList>
            <consortium name="EnsemblMetazoa"/>
        </authorList>
    </citation>
    <scope>IDENTIFICATION</scope>
</reference>
<dbReference type="PANTHER" id="PTHR13318:SF95">
    <property type="entry name" value="F-BOX PROTEIN YLR352W"/>
    <property type="match status" value="1"/>
</dbReference>
<dbReference type="EMBL" id="ACPB03014450">
    <property type="status" value="NOT_ANNOTATED_CDS"/>
    <property type="molecule type" value="Genomic_DNA"/>
</dbReference>
<dbReference type="HOGENOM" id="CLU_767948_0_0_1"/>
<dbReference type="GO" id="GO:0019005">
    <property type="term" value="C:SCF ubiquitin ligase complex"/>
    <property type="evidence" value="ECO:0007669"/>
    <property type="project" value="TreeGrafter"/>
</dbReference>
<dbReference type="FunCoup" id="T1I5H3">
    <property type="interactions" value="3"/>
</dbReference>
<dbReference type="InterPro" id="IPR006553">
    <property type="entry name" value="Leu-rich_rpt_Cys-con_subtyp"/>
</dbReference>
<protein>
    <recommendedName>
        <fullName evidence="1">F-box/LRR-repeat protein 15-like leucin rich repeat domain-containing protein</fullName>
    </recommendedName>
</protein>
<evidence type="ECO:0000313" key="3">
    <source>
        <dbReference type="Proteomes" id="UP000015103"/>
    </source>
</evidence>
<accession>T1I5H3</accession>
<dbReference type="PANTHER" id="PTHR13318">
    <property type="entry name" value="PARTNER OF PAIRED, ISOFORM B-RELATED"/>
    <property type="match status" value="1"/>
</dbReference>
<dbReference type="InterPro" id="IPR057207">
    <property type="entry name" value="FBXL15_LRR"/>
</dbReference>
<dbReference type="AlphaFoldDB" id="T1I5H3"/>
<organism evidence="2 3">
    <name type="scientific">Rhodnius prolixus</name>
    <name type="common">Triatomid bug</name>
    <dbReference type="NCBI Taxonomy" id="13249"/>
    <lineage>
        <taxon>Eukaryota</taxon>
        <taxon>Metazoa</taxon>
        <taxon>Ecdysozoa</taxon>
        <taxon>Arthropoda</taxon>
        <taxon>Hexapoda</taxon>
        <taxon>Insecta</taxon>
        <taxon>Pterygota</taxon>
        <taxon>Neoptera</taxon>
        <taxon>Paraneoptera</taxon>
        <taxon>Hemiptera</taxon>
        <taxon>Heteroptera</taxon>
        <taxon>Panheteroptera</taxon>
        <taxon>Cimicomorpha</taxon>
        <taxon>Reduviidae</taxon>
        <taxon>Triatominae</taxon>
        <taxon>Rhodnius</taxon>
    </lineage>
</organism>
<dbReference type="Proteomes" id="UP000015103">
    <property type="component" value="Unassembled WGS sequence"/>
</dbReference>
<dbReference type="InterPro" id="IPR032675">
    <property type="entry name" value="LRR_dom_sf"/>
</dbReference>
<dbReference type="Pfam" id="PF25372">
    <property type="entry name" value="DUF7885"/>
    <property type="match status" value="1"/>
</dbReference>